<proteinExistence type="predicted"/>
<dbReference type="RefSeq" id="WP_196420316.1">
    <property type="nucleotide sequence ID" value="NZ_JADQTO010000040.1"/>
</dbReference>
<evidence type="ECO:0000313" key="1">
    <source>
        <dbReference type="EMBL" id="MBG0568544.1"/>
    </source>
</evidence>
<evidence type="ECO:0000313" key="2">
    <source>
        <dbReference type="Proteomes" id="UP000598146"/>
    </source>
</evidence>
<sequence>MQGHERVKPYLERALSEMAHHRMEVGDLRDAWAALEESAASKGLAIGEAEENAELDDVGYLNGRAADLHLRSGDLEQAKACAVISANAYAHYAYEFPANVFYFRGSLRLLVEILDAAGEEEEASAIRTDMAHLLAEPEPADYDRYLTEFADFQHVIDAV</sequence>
<dbReference type="Proteomes" id="UP000598146">
    <property type="component" value="Unassembled WGS sequence"/>
</dbReference>
<organism evidence="1 2">
    <name type="scientific">Actinoplanes aureus</name>
    <dbReference type="NCBI Taxonomy" id="2792083"/>
    <lineage>
        <taxon>Bacteria</taxon>
        <taxon>Bacillati</taxon>
        <taxon>Actinomycetota</taxon>
        <taxon>Actinomycetes</taxon>
        <taxon>Micromonosporales</taxon>
        <taxon>Micromonosporaceae</taxon>
        <taxon>Actinoplanes</taxon>
    </lineage>
</organism>
<reference evidence="1" key="1">
    <citation type="submission" date="2020-11" db="EMBL/GenBank/DDBJ databases">
        <title>Isolation and identification of active actinomycetes.</title>
        <authorList>
            <person name="Sun X."/>
        </authorList>
    </citation>
    <scope>NUCLEOTIDE SEQUENCE</scope>
    <source>
        <strain evidence="1">NEAU-A11</strain>
    </source>
</reference>
<comment type="caution">
    <text evidence="1">The sequence shown here is derived from an EMBL/GenBank/DDBJ whole genome shotgun (WGS) entry which is preliminary data.</text>
</comment>
<dbReference type="EMBL" id="JADQTO010000040">
    <property type="protein sequence ID" value="MBG0568544.1"/>
    <property type="molecule type" value="Genomic_DNA"/>
</dbReference>
<protein>
    <submittedName>
        <fullName evidence="1">Uncharacterized protein</fullName>
    </submittedName>
</protein>
<accession>A0A931G7S1</accession>
<dbReference type="AlphaFoldDB" id="A0A931G7S1"/>
<keyword evidence="2" id="KW-1185">Reference proteome</keyword>
<gene>
    <name evidence="1" type="ORF">I4J89_44690</name>
</gene>
<name>A0A931G7S1_9ACTN</name>